<dbReference type="EMBL" id="CYTW01000001">
    <property type="protein sequence ID" value="CUJ91174.1"/>
    <property type="molecule type" value="Genomic_DNA"/>
</dbReference>
<name>A0A0P1IFT3_9RHOB</name>
<evidence type="ECO:0000259" key="1">
    <source>
        <dbReference type="Pfam" id="PF20056"/>
    </source>
</evidence>
<organism evidence="2 3">
    <name type="scientific">Shimia thalassica</name>
    <dbReference type="NCBI Taxonomy" id="1715693"/>
    <lineage>
        <taxon>Bacteria</taxon>
        <taxon>Pseudomonadati</taxon>
        <taxon>Pseudomonadota</taxon>
        <taxon>Alphaproteobacteria</taxon>
        <taxon>Rhodobacterales</taxon>
        <taxon>Roseobacteraceae</taxon>
    </lineage>
</organism>
<proteinExistence type="predicted"/>
<keyword evidence="3" id="KW-1185">Reference proteome</keyword>
<dbReference type="RefSeq" id="WP_058310476.1">
    <property type="nucleotide sequence ID" value="NZ_CYTW01000001.1"/>
</dbReference>
<dbReference type="Pfam" id="PF20056">
    <property type="entry name" value="DUF6455"/>
    <property type="match status" value="1"/>
</dbReference>
<dbReference type="STRING" id="1715693.PH7735_01336"/>
<protein>
    <recommendedName>
        <fullName evidence="1">DUF6455 domain-containing protein</fullName>
    </recommendedName>
</protein>
<dbReference type="GeneID" id="83880392"/>
<gene>
    <name evidence="2" type="ORF">PH7735_01336</name>
</gene>
<dbReference type="InterPro" id="IPR045601">
    <property type="entry name" value="DUF6455"/>
</dbReference>
<reference evidence="3" key="1">
    <citation type="submission" date="2015-09" db="EMBL/GenBank/DDBJ databases">
        <authorList>
            <person name="Rodrigo-Torres Lidia"/>
            <person name="Arahal R.David."/>
        </authorList>
    </citation>
    <scope>NUCLEOTIDE SEQUENCE [LARGE SCALE GENOMIC DNA]</scope>
    <source>
        <strain evidence="3">CECT 7735</strain>
    </source>
</reference>
<dbReference type="Proteomes" id="UP000051870">
    <property type="component" value="Unassembled WGS sequence"/>
</dbReference>
<accession>A0A0P1IFT3</accession>
<evidence type="ECO:0000313" key="2">
    <source>
        <dbReference type="EMBL" id="CUJ91174.1"/>
    </source>
</evidence>
<evidence type="ECO:0000313" key="3">
    <source>
        <dbReference type="Proteomes" id="UP000051870"/>
    </source>
</evidence>
<sequence>MPDTAVLKHHVDLLDRTATRLGVDLQDAAISGQFAFDDIADAVLRCTQCPQPEACESWLATAPSAPEQAPHYCRNHDLLTALQGAAE</sequence>
<feature type="domain" description="DUF6455" evidence="1">
    <location>
        <begin position="1"/>
        <end position="83"/>
    </location>
</feature>
<dbReference type="AlphaFoldDB" id="A0A0P1IFT3"/>